<feature type="chain" id="PRO_5039662440" description="Lipoprotein" evidence="1">
    <location>
        <begin position="22"/>
        <end position="235"/>
    </location>
</feature>
<dbReference type="OrthoDB" id="5083660at2"/>
<dbReference type="PROSITE" id="PS51257">
    <property type="entry name" value="PROKAR_LIPOPROTEIN"/>
    <property type="match status" value="1"/>
</dbReference>
<evidence type="ECO:0000313" key="3">
    <source>
        <dbReference type="Proteomes" id="UP000033448"/>
    </source>
</evidence>
<evidence type="ECO:0000313" key="2">
    <source>
        <dbReference type="EMBL" id="KJL19777.1"/>
    </source>
</evidence>
<dbReference type="Proteomes" id="UP000033448">
    <property type="component" value="Unassembled WGS sequence"/>
</dbReference>
<dbReference type="AlphaFoldDB" id="A0A0F0KFW4"/>
<reference evidence="2 3" key="1">
    <citation type="submission" date="2015-02" db="EMBL/GenBank/DDBJ databases">
        <title>Draft genome sequences of ten Microbacterium spp. with emphasis on heavy metal contaminated environments.</title>
        <authorList>
            <person name="Corretto E."/>
        </authorList>
    </citation>
    <scope>NUCLEOTIDE SEQUENCE [LARGE SCALE GENOMIC DNA]</scope>
    <source>
        <strain evidence="2 3">DSM 23848</strain>
    </source>
</reference>
<keyword evidence="3" id="KW-1185">Reference proteome</keyword>
<keyword evidence="1" id="KW-0732">Signal</keyword>
<protein>
    <recommendedName>
        <fullName evidence="4">Lipoprotein</fullName>
    </recommendedName>
</protein>
<dbReference type="EMBL" id="JYIT01000083">
    <property type="protein sequence ID" value="KJL19777.1"/>
    <property type="molecule type" value="Genomic_DNA"/>
</dbReference>
<organism evidence="2 3">
    <name type="scientific">Microbacterium azadirachtae</name>
    <dbReference type="NCBI Taxonomy" id="582680"/>
    <lineage>
        <taxon>Bacteria</taxon>
        <taxon>Bacillati</taxon>
        <taxon>Actinomycetota</taxon>
        <taxon>Actinomycetes</taxon>
        <taxon>Micrococcales</taxon>
        <taxon>Microbacteriaceae</taxon>
        <taxon>Microbacterium</taxon>
    </lineage>
</organism>
<accession>A0A0F0KFW4</accession>
<gene>
    <name evidence="2" type="ORF">RL72_02820</name>
</gene>
<comment type="caution">
    <text evidence="2">The sequence shown here is derived from an EMBL/GenBank/DDBJ whole genome shotgun (WGS) entry which is preliminary data.</text>
</comment>
<name>A0A0F0KFW4_9MICO</name>
<evidence type="ECO:0000256" key="1">
    <source>
        <dbReference type="SAM" id="SignalP"/>
    </source>
</evidence>
<sequence length="235" mass="23637">MRIRTALTAAALAASMSLVLAACAQLEPVNAPIPTDQATSAPEPSTDPSAAWLDGGHGIGLVTFGSSSLACTPAVQDVKAEGQTVTVTLAEQDPNAVCTADFAPRATYVAVPEGIDASKDVTVAFDGAGAQGRLTLAGSSALGASTQGKPSAGWFSSTGIVLLTWGSSTCPPVVSDLAEEKAGATVTFQADATKPCTMDYVPRLTVLGVNPPTDPSDYTLTLKGGNLDGEVKVLG</sequence>
<dbReference type="RefSeq" id="WP_045251495.1">
    <property type="nucleotide sequence ID" value="NZ_JYIT01000083.1"/>
</dbReference>
<evidence type="ECO:0008006" key="4">
    <source>
        <dbReference type="Google" id="ProtNLM"/>
    </source>
</evidence>
<dbReference type="PATRIC" id="fig|582680.7.peg.2877"/>
<feature type="signal peptide" evidence="1">
    <location>
        <begin position="1"/>
        <end position="21"/>
    </location>
</feature>
<proteinExistence type="predicted"/>